<keyword evidence="6" id="KW-1185">Reference proteome</keyword>
<dbReference type="InterPro" id="IPR018392">
    <property type="entry name" value="LysM"/>
</dbReference>
<dbReference type="PROSITE" id="PS51782">
    <property type="entry name" value="LYSM"/>
    <property type="match status" value="2"/>
</dbReference>
<dbReference type="EMBL" id="KI925466">
    <property type="protein sequence ID" value="ETW75542.1"/>
    <property type="molecule type" value="Genomic_DNA"/>
</dbReference>
<dbReference type="InParanoid" id="W4JPP1"/>
<dbReference type="InterPro" id="IPR036779">
    <property type="entry name" value="LysM_dom_sf"/>
</dbReference>
<feature type="chain" id="PRO_5004843811" description="LysM domain-containing protein" evidence="3">
    <location>
        <begin position="19"/>
        <end position="144"/>
    </location>
</feature>
<dbReference type="Gene3D" id="3.10.350.10">
    <property type="entry name" value="LysM domain"/>
    <property type="match status" value="2"/>
</dbReference>
<dbReference type="Proteomes" id="UP000030671">
    <property type="component" value="Unassembled WGS sequence"/>
</dbReference>
<gene>
    <name evidence="5" type="ORF">HETIRDRAFT_330694</name>
</gene>
<sequence>MFVLSNLVFLALSVATSAVSVNAQGICARNTTVHLGETCDIISKFFNVSTYQLAFVNQDKIDVACDNLAVGEPLCLGVMGQDCDTTHVIVSGDFCASVADTAGIDVNTLLANNPNVNSDCSNIYPDEVLCTSSTIFTYTETAVA</sequence>
<keyword evidence="1" id="KW-0147">Chitin-binding</keyword>
<dbReference type="PANTHER" id="PTHR34997:SF1">
    <property type="entry name" value="PEPTIDOGLYCAN-BINDING LYSIN DOMAIN"/>
    <property type="match status" value="1"/>
</dbReference>
<evidence type="ECO:0000256" key="3">
    <source>
        <dbReference type="SAM" id="SignalP"/>
    </source>
</evidence>
<evidence type="ECO:0000313" key="6">
    <source>
        <dbReference type="Proteomes" id="UP000030671"/>
    </source>
</evidence>
<name>W4JPP1_HETIT</name>
<dbReference type="eggNOG" id="ENOG502T31I">
    <property type="taxonomic scope" value="Eukaryota"/>
</dbReference>
<evidence type="ECO:0000256" key="1">
    <source>
        <dbReference type="ARBA" id="ARBA00022669"/>
    </source>
</evidence>
<organism evidence="5 6">
    <name type="scientific">Heterobasidion irregulare (strain TC 32-1)</name>
    <dbReference type="NCBI Taxonomy" id="747525"/>
    <lineage>
        <taxon>Eukaryota</taxon>
        <taxon>Fungi</taxon>
        <taxon>Dikarya</taxon>
        <taxon>Basidiomycota</taxon>
        <taxon>Agaricomycotina</taxon>
        <taxon>Agaricomycetes</taxon>
        <taxon>Russulales</taxon>
        <taxon>Bondarzewiaceae</taxon>
        <taxon>Heterobasidion</taxon>
        <taxon>Heterobasidion annosum species complex</taxon>
    </lineage>
</organism>
<protein>
    <recommendedName>
        <fullName evidence="4">LysM domain-containing protein</fullName>
    </recommendedName>
</protein>
<dbReference type="GO" id="GO:0008061">
    <property type="term" value="F:chitin binding"/>
    <property type="evidence" value="ECO:0007669"/>
    <property type="project" value="UniProtKB-KW"/>
</dbReference>
<dbReference type="SUPFAM" id="SSF54106">
    <property type="entry name" value="LysM domain"/>
    <property type="match status" value="2"/>
</dbReference>
<keyword evidence="3" id="KW-0732">Signal</keyword>
<dbReference type="RefSeq" id="XP_009552943.1">
    <property type="nucleotide sequence ID" value="XM_009554648.1"/>
</dbReference>
<feature type="domain" description="LysM" evidence="4">
    <location>
        <begin position="85"/>
        <end position="131"/>
    </location>
</feature>
<feature type="signal peptide" evidence="3">
    <location>
        <begin position="1"/>
        <end position="18"/>
    </location>
</feature>
<proteinExistence type="predicted"/>
<accession>W4JPP1</accession>
<evidence type="ECO:0000256" key="2">
    <source>
        <dbReference type="ARBA" id="ARBA00023026"/>
    </source>
</evidence>
<evidence type="ECO:0000259" key="4">
    <source>
        <dbReference type="PROSITE" id="PS51782"/>
    </source>
</evidence>
<dbReference type="Pfam" id="PF01476">
    <property type="entry name" value="LysM"/>
    <property type="match status" value="2"/>
</dbReference>
<dbReference type="GeneID" id="20671603"/>
<dbReference type="OrthoDB" id="5985073at2759"/>
<dbReference type="SMART" id="SM00257">
    <property type="entry name" value="LysM"/>
    <property type="match status" value="2"/>
</dbReference>
<dbReference type="KEGG" id="hir:HETIRDRAFT_330694"/>
<evidence type="ECO:0000313" key="5">
    <source>
        <dbReference type="EMBL" id="ETW75542.1"/>
    </source>
</evidence>
<dbReference type="HOGENOM" id="CLU_010591_6_1_1"/>
<dbReference type="PANTHER" id="PTHR34997">
    <property type="entry name" value="AM15"/>
    <property type="match status" value="1"/>
</dbReference>
<reference evidence="5 6" key="1">
    <citation type="journal article" date="2012" name="New Phytol.">
        <title>Insight into trade-off between wood decay and parasitism from the genome of a fungal forest pathogen.</title>
        <authorList>
            <person name="Olson A."/>
            <person name="Aerts A."/>
            <person name="Asiegbu F."/>
            <person name="Belbahri L."/>
            <person name="Bouzid O."/>
            <person name="Broberg A."/>
            <person name="Canback B."/>
            <person name="Coutinho P.M."/>
            <person name="Cullen D."/>
            <person name="Dalman K."/>
            <person name="Deflorio G."/>
            <person name="van Diepen L.T."/>
            <person name="Dunand C."/>
            <person name="Duplessis S."/>
            <person name="Durling M."/>
            <person name="Gonthier P."/>
            <person name="Grimwood J."/>
            <person name="Fossdal C.G."/>
            <person name="Hansson D."/>
            <person name="Henrissat B."/>
            <person name="Hietala A."/>
            <person name="Himmelstrand K."/>
            <person name="Hoffmeister D."/>
            <person name="Hogberg N."/>
            <person name="James T.Y."/>
            <person name="Karlsson M."/>
            <person name="Kohler A."/>
            <person name="Kues U."/>
            <person name="Lee Y.H."/>
            <person name="Lin Y.C."/>
            <person name="Lind M."/>
            <person name="Lindquist E."/>
            <person name="Lombard V."/>
            <person name="Lucas S."/>
            <person name="Lunden K."/>
            <person name="Morin E."/>
            <person name="Murat C."/>
            <person name="Park J."/>
            <person name="Raffaello T."/>
            <person name="Rouze P."/>
            <person name="Salamov A."/>
            <person name="Schmutz J."/>
            <person name="Solheim H."/>
            <person name="Stahlberg J."/>
            <person name="Velez H."/>
            <person name="de Vries R.P."/>
            <person name="Wiebenga A."/>
            <person name="Woodward S."/>
            <person name="Yakovlev I."/>
            <person name="Garbelotto M."/>
            <person name="Martin F."/>
            <person name="Grigoriev I.V."/>
            <person name="Stenlid J."/>
        </authorList>
    </citation>
    <scope>NUCLEOTIDE SEQUENCE [LARGE SCALE GENOMIC DNA]</scope>
    <source>
        <strain evidence="5 6">TC 32-1</strain>
    </source>
</reference>
<dbReference type="AlphaFoldDB" id="W4JPP1"/>
<keyword evidence="2" id="KW-0843">Virulence</keyword>
<dbReference type="STRING" id="747525.W4JPP1"/>
<dbReference type="InterPro" id="IPR052210">
    <property type="entry name" value="LysM1-like"/>
</dbReference>
<feature type="domain" description="LysM" evidence="4">
    <location>
        <begin position="29"/>
        <end position="76"/>
    </location>
</feature>